<evidence type="ECO:0000313" key="3">
    <source>
        <dbReference type="EMBL" id="TGY60405.1"/>
    </source>
</evidence>
<dbReference type="RefSeq" id="WP_044544649.1">
    <property type="nucleotide sequence ID" value="NZ_BAABYH010000001.1"/>
</dbReference>
<evidence type="ECO:0000313" key="6">
    <source>
        <dbReference type="Proteomes" id="UP000310032"/>
    </source>
</evidence>
<reference evidence="1 4" key="1">
    <citation type="submission" date="2015-09" db="EMBL/GenBank/DDBJ databases">
        <authorList>
            <consortium name="Pathogen Informatics"/>
        </authorList>
    </citation>
    <scope>NUCLEOTIDE SEQUENCE [LARGE SCALE GENOMIC DNA]</scope>
    <source>
        <strain evidence="1 4">2789STDY5608872</strain>
    </source>
</reference>
<sequence length="113" mass="12974">MNYSIVFDKSFEKEVKRLSKRYPSLKSDLIEFQEEIYANPQIGTDLGNGLRKIRMRISSKGRGKSGGARVISFTVVVAIDETEINLLYIYDKAERESISLKEIEELLRKNGLK</sequence>
<name>A0A173RBF7_PARDI</name>
<dbReference type="AlphaFoldDB" id="A0A173RBF7"/>
<proteinExistence type="predicted"/>
<reference evidence="2 5" key="2">
    <citation type="submission" date="2018-09" db="EMBL/GenBank/DDBJ databases">
        <title>Murine metabolic-syndrome-specific gut microbial biobank.</title>
        <authorList>
            <person name="Liu C."/>
        </authorList>
    </citation>
    <scope>NUCLEOTIDE SEQUENCE [LARGE SCALE GENOMIC DNA]</scope>
    <source>
        <strain evidence="2 5">8-P5</strain>
    </source>
</reference>
<accession>A0A173RBF7</accession>
<reference evidence="3 6" key="3">
    <citation type="submission" date="2019-04" db="EMBL/GenBank/DDBJ databases">
        <title>Microbes associate with the intestines of laboratory mice.</title>
        <authorList>
            <person name="Navarre W."/>
            <person name="Wong E."/>
            <person name="Huang K."/>
            <person name="Tropini C."/>
            <person name="Ng K."/>
            <person name="Yu B."/>
        </authorList>
    </citation>
    <scope>NUCLEOTIDE SEQUENCE [LARGE SCALE GENOMIC DNA]</scope>
    <source>
        <strain evidence="3 6">NM39_I3</strain>
    </source>
</reference>
<dbReference type="Pfam" id="PF06296">
    <property type="entry name" value="RelE"/>
    <property type="match status" value="1"/>
</dbReference>
<evidence type="ECO:0000313" key="1">
    <source>
        <dbReference type="EMBL" id="CUM74698.1"/>
    </source>
</evidence>
<dbReference type="OrthoDB" id="1364255at2"/>
<organism evidence="1 4">
    <name type="scientific">Parabacteroides distasonis</name>
    <dbReference type="NCBI Taxonomy" id="823"/>
    <lineage>
        <taxon>Bacteria</taxon>
        <taxon>Pseudomonadati</taxon>
        <taxon>Bacteroidota</taxon>
        <taxon>Bacteroidia</taxon>
        <taxon>Bacteroidales</taxon>
        <taxon>Tannerellaceae</taxon>
        <taxon>Parabacteroides</taxon>
    </lineage>
</organism>
<evidence type="ECO:0000313" key="5">
    <source>
        <dbReference type="Proteomes" id="UP000278164"/>
    </source>
</evidence>
<dbReference type="EMBL" id="CYXP01000001">
    <property type="protein sequence ID" value="CUM74698.1"/>
    <property type="molecule type" value="Genomic_DNA"/>
</dbReference>
<gene>
    <name evidence="2" type="ORF">D7V78_00500</name>
    <name evidence="3" type="ORF">E5342_05255</name>
    <name evidence="1" type="ORF">ERS852429_00354</name>
</gene>
<dbReference type="Proteomes" id="UP000310032">
    <property type="component" value="Unassembled WGS sequence"/>
</dbReference>
<evidence type="ECO:0000313" key="4">
    <source>
        <dbReference type="Proteomes" id="UP000095591"/>
    </source>
</evidence>
<dbReference type="InterPro" id="IPR009387">
    <property type="entry name" value="HigB-2"/>
</dbReference>
<dbReference type="PIRSF" id="PIRSF039032">
    <property type="entry name" value="HigB-2"/>
    <property type="match status" value="1"/>
</dbReference>
<evidence type="ECO:0000313" key="2">
    <source>
        <dbReference type="EMBL" id="RLT75039.1"/>
    </source>
</evidence>
<dbReference type="Proteomes" id="UP000095591">
    <property type="component" value="Unassembled WGS sequence"/>
</dbReference>
<dbReference type="EMBL" id="RAYI01000001">
    <property type="protein sequence ID" value="RLT75039.1"/>
    <property type="molecule type" value="Genomic_DNA"/>
</dbReference>
<dbReference type="EMBL" id="SRYM01000010">
    <property type="protein sequence ID" value="TGY60405.1"/>
    <property type="molecule type" value="Genomic_DNA"/>
</dbReference>
<dbReference type="Proteomes" id="UP000278164">
    <property type="component" value="Unassembled WGS sequence"/>
</dbReference>
<protein>
    <submittedName>
        <fullName evidence="2">Addiction module toxin RelE</fullName>
    </submittedName>
</protein>